<organism evidence="8 9">
    <name type="scientific">Periplaneta americana</name>
    <name type="common">American cockroach</name>
    <name type="synonym">Blatta americana</name>
    <dbReference type="NCBI Taxonomy" id="6978"/>
    <lineage>
        <taxon>Eukaryota</taxon>
        <taxon>Metazoa</taxon>
        <taxon>Ecdysozoa</taxon>
        <taxon>Arthropoda</taxon>
        <taxon>Hexapoda</taxon>
        <taxon>Insecta</taxon>
        <taxon>Pterygota</taxon>
        <taxon>Neoptera</taxon>
        <taxon>Polyneoptera</taxon>
        <taxon>Dictyoptera</taxon>
        <taxon>Blattodea</taxon>
        <taxon>Blattoidea</taxon>
        <taxon>Blattidae</taxon>
        <taxon>Blattinae</taxon>
        <taxon>Periplaneta</taxon>
    </lineage>
</organism>
<keyword evidence="7" id="KW-0812">Transmembrane</keyword>
<dbReference type="PROSITE" id="PS50283">
    <property type="entry name" value="NA_SOLUT_SYMP_3"/>
    <property type="match status" value="1"/>
</dbReference>
<keyword evidence="7" id="KW-0472">Membrane</keyword>
<evidence type="ECO:0000256" key="7">
    <source>
        <dbReference type="SAM" id="Phobius"/>
    </source>
</evidence>
<keyword evidence="4" id="KW-0915">Sodium</keyword>
<dbReference type="InterPro" id="IPR051163">
    <property type="entry name" value="Sodium:Solute_Symporter_SSF"/>
</dbReference>
<keyword evidence="7" id="KW-1133">Transmembrane helix</keyword>
<evidence type="ECO:0000256" key="5">
    <source>
        <dbReference type="ARBA" id="ARBA00023065"/>
    </source>
</evidence>
<keyword evidence="9" id="KW-1185">Reference proteome</keyword>
<evidence type="ECO:0000256" key="4">
    <source>
        <dbReference type="ARBA" id="ARBA00023053"/>
    </source>
</evidence>
<keyword evidence="2" id="KW-0813">Transport</keyword>
<dbReference type="PANTHER" id="PTHR42985">
    <property type="entry name" value="SODIUM-COUPLED MONOCARBOXYLATE TRANSPORTER"/>
    <property type="match status" value="1"/>
</dbReference>
<name>A0ABQ8SH14_PERAM</name>
<evidence type="ECO:0008006" key="10">
    <source>
        <dbReference type="Google" id="ProtNLM"/>
    </source>
</evidence>
<dbReference type="EMBL" id="JAJSOF020000027">
    <property type="protein sequence ID" value="KAJ4433268.1"/>
    <property type="molecule type" value="Genomic_DNA"/>
</dbReference>
<comment type="subcellular location">
    <subcellularLocation>
        <location evidence="1">Cell membrane</location>
        <topology evidence="1">Multi-pass membrane protein</topology>
    </subcellularLocation>
</comment>
<keyword evidence="3" id="KW-1003">Cell membrane</keyword>
<feature type="transmembrane region" description="Helical" evidence="7">
    <location>
        <begin position="125"/>
        <end position="144"/>
    </location>
</feature>
<dbReference type="PANTHER" id="PTHR42985:SF21">
    <property type="entry name" value="SODIUM-DEPENDENT MULTIVITAMIN TRANSPORTER-LIKE PROTEIN"/>
    <property type="match status" value="1"/>
</dbReference>
<protein>
    <recommendedName>
        <fullName evidence="10">Reverse transcriptase domain-containing protein</fullName>
    </recommendedName>
</protein>
<evidence type="ECO:0000256" key="3">
    <source>
        <dbReference type="ARBA" id="ARBA00022475"/>
    </source>
</evidence>
<keyword evidence="5" id="KW-0406">Ion transport</keyword>
<evidence type="ECO:0000256" key="1">
    <source>
        <dbReference type="ARBA" id="ARBA00004651"/>
    </source>
</evidence>
<keyword evidence="6" id="KW-0739">Sodium transport</keyword>
<reference evidence="8 9" key="1">
    <citation type="journal article" date="2022" name="Allergy">
        <title>Genome assembly and annotation of Periplaneta americana reveal a comprehensive cockroach allergen profile.</title>
        <authorList>
            <person name="Wang L."/>
            <person name="Xiong Q."/>
            <person name="Saelim N."/>
            <person name="Wang L."/>
            <person name="Nong W."/>
            <person name="Wan A.T."/>
            <person name="Shi M."/>
            <person name="Liu X."/>
            <person name="Cao Q."/>
            <person name="Hui J.H.L."/>
            <person name="Sookrung N."/>
            <person name="Leung T.F."/>
            <person name="Tungtrongchitr A."/>
            <person name="Tsui S.K.W."/>
        </authorList>
    </citation>
    <scope>NUCLEOTIDE SEQUENCE [LARGE SCALE GENOMIC DNA]</scope>
    <source>
        <strain evidence="8">PWHHKU_190912</strain>
    </source>
</reference>
<comment type="caution">
    <text evidence="8">The sequence shown here is derived from an EMBL/GenBank/DDBJ whole genome shotgun (WGS) entry which is preliminary data.</text>
</comment>
<evidence type="ECO:0000313" key="9">
    <source>
        <dbReference type="Proteomes" id="UP001148838"/>
    </source>
</evidence>
<accession>A0ABQ8SH14</accession>
<evidence type="ECO:0000313" key="8">
    <source>
        <dbReference type="EMBL" id="KAJ4433268.1"/>
    </source>
</evidence>
<evidence type="ECO:0000256" key="2">
    <source>
        <dbReference type="ARBA" id="ARBA00022448"/>
    </source>
</evidence>
<evidence type="ECO:0000256" key="6">
    <source>
        <dbReference type="ARBA" id="ARBA00023201"/>
    </source>
</evidence>
<sequence>MKLVIARWYLVRWGRGLFIEYRTFALRFGKTSEKSNQNISVLVTINIRGEKFAPRRGSNPGPWFYVPSALAIELRRSPIHSTGSNSPPPMYFPLWPDSKLGMTAMNSTGHPFEGATELFFGWFDYSLFVLMLVLSTLIGIYFGFWGKKEDTPEEYLLGGKSMATLPVAVSLVASQITSLVQDLAEEVDRGGRIDAVVIDFSKAFDLVPHDILIDKLSRLGIDKRVVLWIQEFLKGKREDGNDTIKELKWETLENRRRKTRITPLYRAHLGQKAWIAITARLEKPTYYGRNDHDFKIKCRKQKTDVVNCPKKGLNLTSDTNKAPVLKQLGQEIIG</sequence>
<dbReference type="InterPro" id="IPR001734">
    <property type="entry name" value="Na/solute_symporter"/>
</dbReference>
<dbReference type="Proteomes" id="UP001148838">
    <property type="component" value="Unassembled WGS sequence"/>
</dbReference>
<proteinExistence type="predicted"/>
<gene>
    <name evidence="8" type="ORF">ANN_15527</name>
</gene>